<feature type="domain" description="Non-reducing end beta-L-arabinofuranosidase-like GH127 catalytic" evidence="2">
    <location>
        <begin position="116"/>
        <end position="444"/>
    </location>
</feature>
<evidence type="ECO:0000259" key="2">
    <source>
        <dbReference type="Pfam" id="PF07944"/>
    </source>
</evidence>
<dbReference type="SUPFAM" id="SSF48208">
    <property type="entry name" value="Six-hairpin glycosidases"/>
    <property type="match status" value="1"/>
</dbReference>
<dbReference type="AlphaFoldDB" id="I0KGM4"/>
<dbReference type="STRING" id="1166018.FAES_5278"/>
<dbReference type="InterPro" id="IPR049174">
    <property type="entry name" value="Beta-AFase-like"/>
</dbReference>
<dbReference type="InterPro" id="IPR012878">
    <property type="entry name" value="Beta-AFase-like_GH127_cat"/>
</dbReference>
<dbReference type="PATRIC" id="fig|1166018.3.peg.2253"/>
<dbReference type="RefSeq" id="WP_015334376.1">
    <property type="nucleotide sequence ID" value="NC_020054.1"/>
</dbReference>
<feature type="signal peptide" evidence="1">
    <location>
        <begin position="1"/>
        <end position="22"/>
    </location>
</feature>
<dbReference type="KEGG" id="fae:FAES_5278"/>
<feature type="chain" id="PRO_5003631576" description="Glycosyl hydrolase" evidence="1">
    <location>
        <begin position="23"/>
        <end position="640"/>
    </location>
</feature>
<name>I0KGM4_9BACT</name>
<evidence type="ECO:0000313" key="4">
    <source>
        <dbReference type="EMBL" id="CCH03277.1"/>
    </source>
</evidence>
<dbReference type="HOGENOM" id="CLU_029329_0_0_10"/>
<evidence type="ECO:0008006" key="6">
    <source>
        <dbReference type="Google" id="ProtNLM"/>
    </source>
</evidence>
<dbReference type="eggNOG" id="COG3533">
    <property type="taxonomic scope" value="Bacteria"/>
</dbReference>
<keyword evidence="5" id="KW-1185">Reference proteome</keyword>
<evidence type="ECO:0000259" key="3">
    <source>
        <dbReference type="Pfam" id="PF20736"/>
    </source>
</evidence>
<dbReference type="Proteomes" id="UP000011058">
    <property type="component" value="Chromosome"/>
</dbReference>
<organism evidence="4 5">
    <name type="scientific">Fibrella aestuarina BUZ 2</name>
    <dbReference type="NCBI Taxonomy" id="1166018"/>
    <lineage>
        <taxon>Bacteria</taxon>
        <taxon>Pseudomonadati</taxon>
        <taxon>Bacteroidota</taxon>
        <taxon>Cytophagia</taxon>
        <taxon>Cytophagales</taxon>
        <taxon>Spirosomataceae</taxon>
        <taxon>Fibrella</taxon>
    </lineage>
</organism>
<gene>
    <name evidence="4" type="ORF">FAES_5278</name>
</gene>
<dbReference type="InterPro" id="IPR049046">
    <property type="entry name" value="Beta-AFase-like_GH127_middle"/>
</dbReference>
<dbReference type="GO" id="GO:0005975">
    <property type="term" value="P:carbohydrate metabolic process"/>
    <property type="evidence" value="ECO:0007669"/>
    <property type="project" value="InterPro"/>
</dbReference>
<dbReference type="PANTHER" id="PTHR43465:SF2">
    <property type="entry name" value="DUF1680 DOMAIN PROTEIN (AFU_ORTHOLOGUE AFUA_1G08910)"/>
    <property type="match status" value="1"/>
</dbReference>
<evidence type="ECO:0000256" key="1">
    <source>
        <dbReference type="SAM" id="SignalP"/>
    </source>
</evidence>
<accession>I0KGM4</accession>
<dbReference type="OrthoDB" id="9757939at2"/>
<feature type="domain" description="Non-reducing end beta-L-arabinofuranosidase-like GH127 middle" evidence="3">
    <location>
        <begin position="456"/>
        <end position="514"/>
    </location>
</feature>
<dbReference type="Pfam" id="PF20736">
    <property type="entry name" value="Glyco_hydro127M"/>
    <property type="match status" value="1"/>
</dbReference>
<sequence>MMMLPLCRLWLALTWGALTCVAAPSLLMAQAPLPETYQWLPLGDVKPRGWLQAQMKQDLQGFVGNLDRLVPDLIVKDDIYGKNRLTTKVKAKDVGAIAENGDWNVQFLWWNSETQSNWRDGFVRQAFLSGDLKAQQRAKSYITGILATQDADGYLGVYAPDLRYRLTGENGELWAKATLFRVLLGYYELTKDPRVWQAVVKAVDNVMVNYPINQSSPFRAEKPFAGLSHGLVFTDVLDRLYQLTNDRKYLDYALFLYTDYSKNAVSETDIQLPNILDDNYRMHGHGVHSYEHLRPLTVAYWASGDAQLKQALDRYQQRIEQLTTPTGGPIGDEWITQASADATQTGYEYCSLHELLHSYSMLLQKTGRPAYADQIERLFFNAAQGARHPTHSSIAYLKTDNSYAMTGTRNGGGDPKQTRYKYSPAHQDAAVCCVPNAGRIAAYYVQAMWMRQADGLVANLLGPCQLATQLGDNAVSIQEQTDYPNQTSFVFTIQAQRPFRLKIRQPTWATAATCSHPYDREPGYLALPVKAGKTVIRLAFNAAVMAHPFANSETYFSYGPLVYAHPLPAQEAVVKTFPVAGFADRTYRPVELATYRYVPSSPATYLNSTITIRAKNEKTQVIEPIRLVPVAGTILRQVTF</sequence>
<dbReference type="Pfam" id="PF07944">
    <property type="entry name" value="Beta-AFase-like_GH127_cat"/>
    <property type="match status" value="1"/>
</dbReference>
<evidence type="ECO:0000313" key="5">
    <source>
        <dbReference type="Proteomes" id="UP000011058"/>
    </source>
</evidence>
<keyword evidence="1" id="KW-0732">Signal</keyword>
<dbReference type="InterPro" id="IPR008928">
    <property type="entry name" value="6-hairpin_glycosidase_sf"/>
</dbReference>
<reference evidence="4 5" key="1">
    <citation type="journal article" date="2012" name="J. Bacteriol.">
        <title>Genome Sequence of Fibrella aestuarina BUZ 2T, a Filamentous Marine Bacterium.</title>
        <authorList>
            <person name="Filippini M."/>
            <person name="Qi W."/>
            <person name="Blom J."/>
            <person name="Goesmann A."/>
            <person name="Smits T.H."/>
            <person name="Bagheri H.C."/>
        </authorList>
    </citation>
    <scope>NUCLEOTIDE SEQUENCE [LARGE SCALE GENOMIC DNA]</scope>
    <source>
        <strain evidence="5">BUZ 2T</strain>
    </source>
</reference>
<protein>
    <recommendedName>
        <fullName evidence="6">Glycosyl hydrolase</fullName>
    </recommendedName>
</protein>
<dbReference type="EMBL" id="HE796683">
    <property type="protein sequence ID" value="CCH03277.1"/>
    <property type="molecule type" value="Genomic_DNA"/>
</dbReference>
<dbReference type="PANTHER" id="PTHR43465">
    <property type="entry name" value="DUF1680 DOMAIN PROTEIN (AFU_ORTHOLOGUE AFUA_1G08910)"/>
    <property type="match status" value="1"/>
</dbReference>
<proteinExistence type="predicted"/>